<evidence type="ECO:0000256" key="4">
    <source>
        <dbReference type="ARBA" id="ARBA00022729"/>
    </source>
</evidence>
<feature type="domain" description="Fe/B12 periplasmic-binding" evidence="7">
    <location>
        <begin position="80"/>
        <end position="330"/>
    </location>
</feature>
<sequence>MKKLWFPVLILLALVVSACGNGGGSNSGGAAASSSPAAGNTSATAAPESTSTAEASPASASGTITYQSESGPVEVPANPQRVIVLSSFAGNVLALGVNLVGVDSWSKMNPNFEDKLKNVEAVSDEDLEKIIELKPDLIIGLDNVKNVDKLKQIAPTVVFTYAKVDYLTQHLEIGRLLNKEKEAQAWVDGFKARMEKAGEEIRAKIGGKTISVIENDAKQFYVFGDHWGRGTEILYQGMKLKMPQKVKDAVAKDGWYALSLEVMPEYMGDYVIFSRSSAMDNAFQQTETYKNIPAVKNKQVYEVDAKAFYFNDPLTLDYQLNFINKSILGK</sequence>
<feature type="region of interest" description="Disordered" evidence="5">
    <location>
        <begin position="25"/>
        <end position="72"/>
    </location>
</feature>
<proteinExistence type="inferred from homology"/>
<dbReference type="AlphaFoldDB" id="A0A3N9Q4P4"/>
<dbReference type="FunFam" id="3.40.50.1980:FF:000017">
    <property type="entry name" value="ABC transporter substrate-binding protein"/>
    <property type="match status" value="1"/>
</dbReference>
<evidence type="ECO:0000256" key="3">
    <source>
        <dbReference type="ARBA" id="ARBA00022448"/>
    </source>
</evidence>
<dbReference type="GO" id="GO:1901678">
    <property type="term" value="P:iron coordination entity transport"/>
    <property type="evidence" value="ECO:0007669"/>
    <property type="project" value="UniProtKB-ARBA"/>
</dbReference>
<evidence type="ECO:0000259" key="7">
    <source>
        <dbReference type="PROSITE" id="PS50983"/>
    </source>
</evidence>
<feature type="signal peptide" evidence="6">
    <location>
        <begin position="1"/>
        <end position="18"/>
    </location>
</feature>
<dbReference type="Proteomes" id="UP000282529">
    <property type="component" value="Unassembled WGS sequence"/>
</dbReference>
<evidence type="ECO:0000256" key="6">
    <source>
        <dbReference type="SAM" id="SignalP"/>
    </source>
</evidence>
<evidence type="ECO:0000313" key="8">
    <source>
        <dbReference type="EMBL" id="RQW13722.1"/>
    </source>
</evidence>
<dbReference type="SUPFAM" id="SSF53807">
    <property type="entry name" value="Helical backbone' metal receptor"/>
    <property type="match status" value="1"/>
</dbReference>
<keyword evidence="9" id="KW-1185">Reference proteome</keyword>
<dbReference type="PROSITE" id="PS50983">
    <property type="entry name" value="FE_B12_PBP"/>
    <property type="match status" value="1"/>
</dbReference>
<dbReference type="InterPro" id="IPR051313">
    <property type="entry name" value="Bact_iron-sidero_bind"/>
</dbReference>
<feature type="chain" id="PRO_5039378999" evidence="6">
    <location>
        <begin position="19"/>
        <end position="330"/>
    </location>
</feature>
<comment type="subcellular location">
    <subcellularLocation>
        <location evidence="1">Cell envelope</location>
    </subcellularLocation>
</comment>
<comment type="caution">
    <text evidence="8">The sequence shown here is derived from an EMBL/GenBank/DDBJ whole genome shotgun (WGS) entry which is preliminary data.</text>
</comment>
<evidence type="ECO:0000256" key="1">
    <source>
        <dbReference type="ARBA" id="ARBA00004196"/>
    </source>
</evidence>
<keyword evidence="3" id="KW-0813">Transport</keyword>
<feature type="compositionally biased region" description="Low complexity" evidence="5">
    <location>
        <begin position="28"/>
        <end position="61"/>
    </location>
</feature>
<dbReference type="PANTHER" id="PTHR30532:SF26">
    <property type="entry name" value="IRON(3+)-HYDROXAMATE-BINDING PROTEIN FHUD"/>
    <property type="match status" value="1"/>
</dbReference>
<dbReference type="EMBL" id="RQPI01000001">
    <property type="protein sequence ID" value="RQW13722.1"/>
    <property type="molecule type" value="Genomic_DNA"/>
</dbReference>
<evidence type="ECO:0000256" key="5">
    <source>
        <dbReference type="SAM" id="MobiDB-lite"/>
    </source>
</evidence>
<dbReference type="CDD" id="cd01138">
    <property type="entry name" value="FeuA"/>
    <property type="match status" value="1"/>
</dbReference>
<evidence type="ECO:0000313" key="9">
    <source>
        <dbReference type="Proteomes" id="UP000282529"/>
    </source>
</evidence>
<dbReference type="Gene3D" id="3.40.50.1980">
    <property type="entry name" value="Nitrogenase molybdenum iron protein domain"/>
    <property type="match status" value="2"/>
</dbReference>
<accession>A0A3N9Q4P4</accession>
<dbReference type="GO" id="GO:0030288">
    <property type="term" value="C:outer membrane-bounded periplasmic space"/>
    <property type="evidence" value="ECO:0007669"/>
    <property type="project" value="TreeGrafter"/>
</dbReference>
<keyword evidence="4 6" id="KW-0732">Signal</keyword>
<organism evidence="8 9">
    <name type="scientific">Paenibacillus rhizophilus</name>
    <dbReference type="NCBI Taxonomy" id="1850366"/>
    <lineage>
        <taxon>Bacteria</taxon>
        <taxon>Bacillati</taxon>
        <taxon>Bacillota</taxon>
        <taxon>Bacilli</taxon>
        <taxon>Bacillales</taxon>
        <taxon>Paenibacillaceae</taxon>
        <taxon>Paenibacillus</taxon>
    </lineage>
</organism>
<dbReference type="Pfam" id="PF01497">
    <property type="entry name" value="Peripla_BP_2"/>
    <property type="match status" value="1"/>
</dbReference>
<dbReference type="InterPro" id="IPR002491">
    <property type="entry name" value="ABC_transptr_periplasmic_BD"/>
</dbReference>
<reference evidence="8 9" key="1">
    <citation type="submission" date="2018-11" db="EMBL/GenBank/DDBJ databases">
        <title>Genome sequence of strain 7197.</title>
        <authorList>
            <person name="Gao J."/>
            <person name="Sun J."/>
        </authorList>
    </citation>
    <scope>NUCLEOTIDE SEQUENCE [LARGE SCALE GENOMIC DNA]</scope>
    <source>
        <strain evidence="8 9">7197</strain>
    </source>
</reference>
<dbReference type="OrthoDB" id="2241086at2"/>
<protein>
    <submittedName>
        <fullName evidence="8">Iron-hydroxamate ABC transporter substrate-binding protein</fullName>
    </submittedName>
</protein>
<evidence type="ECO:0000256" key="2">
    <source>
        <dbReference type="ARBA" id="ARBA00008814"/>
    </source>
</evidence>
<dbReference type="PANTHER" id="PTHR30532">
    <property type="entry name" value="IRON III DICITRATE-BINDING PERIPLASMIC PROTEIN"/>
    <property type="match status" value="1"/>
</dbReference>
<gene>
    <name evidence="8" type="ORF">EH198_04820</name>
</gene>
<dbReference type="PROSITE" id="PS51257">
    <property type="entry name" value="PROKAR_LIPOPROTEIN"/>
    <property type="match status" value="1"/>
</dbReference>
<name>A0A3N9Q4P4_9BACL</name>
<comment type="similarity">
    <text evidence="2">Belongs to the bacterial solute-binding protein 8 family.</text>
</comment>
<dbReference type="RefSeq" id="WP_124694363.1">
    <property type="nucleotide sequence ID" value="NZ_JBHUFE010000016.1"/>
</dbReference>